<dbReference type="RefSeq" id="WP_378587044.1">
    <property type="nucleotide sequence ID" value="NZ_JBHSKD010000004.1"/>
</dbReference>
<keyword evidence="2" id="KW-0472">Membrane</keyword>
<organism evidence="3 4">
    <name type="scientific">Nocardioides taihuensis</name>
    <dbReference type="NCBI Taxonomy" id="1835606"/>
    <lineage>
        <taxon>Bacteria</taxon>
        <taxon>Bacillati</taxon>
        <taxon>Actinomycetota</taxon>
        <taxon>Actinomycetes</taxon>
        <taxon>Propionibacteriales</taxon>
        <taxon>Nocardioidaceae</taxon>
        <taxon>Nocardioides</taxon>
    </lineage>
</organism>
<keyword evidence="2" id="KW-0812">Transmembrane</keyword>
<proteinExistence type="predicted"/>
<accession>A0ABW0BFL2</accession>
<comment type="caution">
    <text evidence="3">The sequence shown here is derived from an EMBL/GenBank/DDBJ whole genome shotgun (WGS) entry which is preliminary data.</text>
</comment>
<dbReference type="SUPFAM" id="SSF56300">
    <property type="entry name" value="Metallo-dependent phosphatases"/>
    <property type="match status" value="1"/>
</dbReference>
<reference evidence="4" key="1">
    <citation type="journal article" date="2019" name="Int. J. Syst. Evol. Microbiol.">
        <title>The Global Catalogue of Microorganisms (GCM) 10K type strain sequencing project: providing services to taxonomists for standard genome sequencing and annotation.</title>
        <authorList>
            <consortium name="The Broad Institute Genomics Platform"/>
            <consortium name="The Broad Institute Genome Sequencing Center for Infectious Disease"/>
            <person name="Wu L."/>
            <person name="Ma J."/>
        </authorList>
    </citation>
    <scope>NUCLEOTIDE SEQUENCE [LARGE SCALE GENOMIC DNA]</scope>
    <source>
        <strain evidence="4">DFY41</strain>
    </source>
</reference>
<dbReference type="Proteomes" id="UP001596087">
    <property type="component" value="Unassembled WGS sequence"/>
</dbReference>
<sequence length="512" mass="53473">MARGRLIRGTLLVLVWLVVTVATGLLFFLGSSRTVVLASHEAELRPTLDGYVVLHTGPVLPDFRLSSGSEVGADVTLGKTEVSSVDELVERYAFIASQPEGQVVKIRDSIRSMALAAFVKGALVGLAPIALWWLLGPTRRRELGHLAVSRRGFVAVVAGSVLLILVINPGESGEPTPGDEGWQSLADFLGPGVPTPDAAAGIEVSTGATVSGTHRLIESAVDTFEKSKVFYADVAERAADLELHQPEPGDTVVTLVSDRHDNIGMDAVARAIGDAGGATAVFDAGDDTSVGESWEAFSLDSVNAAFSDLPRWGVAGNHDQGDFVADYLAGEGWTMLDGQVVWGPGDVTLLGVADPRSSGLGSWKDEEGLSFEEVGSRLADAACDSPRRVTTLLVHDANLGAETLARGCADLVVGGHLHLRLGPTPVEGANGALGYSYTTGTTGGAAYAIAVGSKPRRDAMVTLLTYRDGRPVGVQPVVVKTNGDLDPLRYEPLAPTDPALPTPLPATPTPTP</sequence>
<keyword evidence="4" id="KW-1185">Reference proteome</keyword>
<feature type="transmembrane region" description="Helical" evidence="2">
    <location>
        <begin position="113"/>
        <end position="135"/>
    </location>
</feature>
<evidence type="ECO:0000313" key="3">
    <source>
        <dbReference type="EMBL" id="MFC5175762.1"/>
    </source>
</evidence>
<keyword evidence="2" id="KW-1133">Transmembrane helix</keyword>
<feature type="compositionally biased region" description="Pro residues" evidence="1">
    <location>
        <begin position="498"/>
        <end position="512"/>
    </location>
</feature>
<evidence type="ECO:0000256" key="2">
    <source>
        <dbReference type="SAM" id="Phobius"/>
    </source>
</evidence>
<evidence type="ECO:0000313" key="4">
    <source>
        <dbReference type="Proteomes" id="UP001596087"/>
    </source>
</evidence>
<protein>
    <submittedName>
        <fullName evidence="3">Metallophosphoesterase</fullName>
    </submittedName>
</protein>
<feature type="region of interest" description="Disordered" evidence="1">
    <location>
        <begin position="484"/>
        <end position="512"/>
    </location>
</feature>
<feature type="transmembrane region" description="Helical" evidence="2">
    <location>
        <begin position="147"/>
        <end position="167"/>
    </location>
</feature>
<dbReference type="InterPro" id="IPR029052">
    <property type="entry name" value="Metallo-depent_PP-like"/>
</dbReference>
<name>A0ABW0BFL2_9ACTN</name>
<evidence type="ECO:0000256" key="1">
    <source>
        <dbReference type="SAM" id="MobiDB-lite"/>
    </source>
</evidence>
<dbReference type="EMBL" id="JBHSKD010000004">
    <property type="protein sequence ID" value="MFC5175762.1"/>
    <property type="molecule type" value="Genomic_DNA"/>
</dbReference>
<gene>
    <name evidence="3" type="ORF">ACFPGP_03695</name>
</gene>